<dbReference type="eggNOG" id="COG4270">
    <property type="taxonomic scope" value="Bacteria"/>
</dbReference>
<feature type="transmembrane region" description="Helical" evidence="1">
    <location>
        <begin position="81"/>
        <end position="101"/>
    </location>
</feature>
<dbReference type="PANTHER" id="PTHR36974">
    <property type="entry name" value="MEMBRANE PROTEIN-RELATED"/>
    <property type="match status" value="1"/>
</dbReference>
<dbReference type="AlphaFoldDB" id="W7YJ15"/>
<keyword evidence="1" id="KW-1133">Transmembrane helix</keyword>
<organism evidence="2 3">
    <name type="scientific">Paenibacillus pini JCM 16418</name>
    <dbReference type="NCBI Taxonomy" id="1236976"/>
    <lineage>
        <taxon>Bacteria</taxon>
        <taxon>Bacillati</taxon>
        <taxon>Bacillota</taxon>
        <taxon>Bacilli</taxon>
        <taxon>Bacillales</taxon>
        <taxon>Paenibacillaceae</taxon>
        <taxon>Paenibacillus</taxon>
    </lineage>
</organism>
<evidence type="ECO:0000313" key="2">
    <source>
        <dbReference type="EMBL" id="GAF08467.1"/>
    </source>
</evidence>
<keyword evidence="1" id="KW-0812">Transmembrane</keyword>
<accession>W7YJ15</accession>
<sequence>MNLNPMNRSTSTRGSKAKSIGRIIFAIFFAGACVFHFMQAEGFAKMLPDWVPLRLPIIYATGILELVLGIMLLIPRTRRLTGIVIAIYLVLIFPANIYAAVKHIPAPGAESTAPAALWIRLIFQPLLIWWVLWCSRERPRKHNLP</sequence>
<evidence type="ECO:0008006" key="4">
    <source>
        <dbReference type="Google" id="ProtNLM"/>
    </source>
</evidence>
<keyword evidence="1" id="KW-0472">Membrane</keyword>
<evidence type="ECO:0000256" key="1">
    <source>
        <dbReference type="SAM" id="Phobius"/>
    </source>
</evidence>
<feature type="transmembrane region" description="Helical" evidence="1">
    <location>
        <begin position="20"/>
        <end position="37"/>
    </location>
</feature>
<keyword evidence="3" id="KW-1185">Reference proteome</keyword>
<protein>
    <recommendedName>
        <fullName evidence="4">DoxX family protein</fullName>
    </recommendedName>
</protein>
<feature type="transmembrane region" description="Helical" evidence="1">
    <location>
        <begin position="113"/>
        <end position="133"/>
    </location>
</feature>
<feature type="transmembrane region" description="Helical" evidence="1">
    <location>
        <begin position="57"/>
        <end position="74"/>
    </location>
</feature>
<evidence type="ECO:0000313" key="3">
    <source>
        <dbReference type="Proteomes" id="UP000019364"/>
    </source>
</evidence>
<reference evidence="2 3" key="1">
    <citation type="journal article" date="2014" name="Genome Announc.">
        <title>Draft Genome Sequence of Paenibacillus pini JCM 16418T, Isolated from the Rhizosphere of Pine Tree.</title>
        <authorList>
            <person name="Yuki M."/>
            <person name="Oshima K."/>
            <person name="Suda W."/>
            <person name="Oshida Y."/>
            <person name="Kitamura K."/>
            <person name="Iida Y."/>
            <person name="Hattori M."/>
            <person name="Ohkuma M."/>
        </authorList>
    </citation>
    <scope>NUCLEOTIDE SEQUENCE [LARGE SCALE GENOMIC DNA]</scope>
    <source>
        <strain evidence="2 3">JCM 16418</strain>
    </source>
</reference>
<gene>
    <name evidence="2" type="ORF">JCM16418_2546</name>
</gene>
<dbReference type="STRING" id="1236976.JCM16418_2546"/>
<dbReference type="Proteomes" id="UP000019364">
    <property type="component" value="Unassembled WGS sequence"/>
</dbReference>
<proteinExistence type="predicted"/>
<name>W7YJ15_9BACL</name>
<dbReference type="EMBL" id="BAVZ01000006">
    <property type="protein sequence ID" value="GAF08467.1"/>
    <property type="molecule type" value="Genomic_DNA"/>
</dbReference>
<dbReference type="PANTHER" id="PTHR36974:SF1">
    <property type="entry name" value="DOXX FAMILY MEMBRANE PROTEIN"/>
    <property type="match status" value="1"/>
</dbReference>
<comment type="caution">
    <text evidence="2">The sequence shown here is derived from an EMBL/GenBank/DDBJ whole genome shotgun (WGS) entry which is preliminary data.</text>
</comment>